<reference evidence="1" key="1">
    <citation type="submission" date="2020-05" db="EMBL/GenBank/DDBJ databases">
        <authorList>
            <person name="Chiriac C."/>
            <person name="Salcher M."/>
            <person name="Ghai R."/>
            <person name="Kavagutti S V."/>
        </authorList>
    </citation>
    <scope>NUCLEOTIDE SEQUENCE</scope>
</reference>
<name>A0A6J6C2I9_9ZZZZ</name>
<dbReference type="SUPFAM" id="SSF55486">
    <property type="entry name" value="Metalloproteases ('zincins'), catalytic domain"/>
    <property type="match status" value="1"/>
</dbReference>
<dbReference type="PANTHER" id="PTHR41775:SF1">
    <property type="entry name" value="PEPTIDASE M6-LIKE DOMAIN-CONTAINING PROTEIN"/>
    <property type="match status" value="1"/>
</dbReference>
<organism evidence="1">
    <name type="scientific">freshwater metagenome</name>
    <dbReference type="NCBI Taxonomy" id="449393"/>
    <lineage>
        <taxon>unclassified sequences</taxon>
        <taxon>metagenomes</taxon>
        <taxon>ecological metagenomes</taxon>
    </lineage>
</organism>
<accession>A0A6J6C2I9</accession>
<evidence type="ECO:0000313" key="1">
    <source>
        <dbReference type="EMBL" id="CAB4545592.1"/>
    </source>
</evidence>
<dbReference type="AlphaFoldDB" id="A0A6J6C2I9"/>
<proteinExistence type="predicted"/>
<dbReference type="PANTHER" id="PTHR41775">
    <property type="entry name" value="SECRETED PROTEIN-RELATED"/>
    <property type="match status" value="1"/>
</dbReference>
<protein>
    <submittedName>
        <fullName evidence="1">Unannotated protein</fullName>
    </submittedName>
</protein>
<dbReference type="EMBL" id="CAEZUQ010000092">
    <property type="protein sequence ID" value="CAB4611291.1"/>
    <property type="molecule type" value="Genomic_DNA"/>
</dbReference>
<dbReference type="EMBL" id="CAEZSJ010000148">
    <property type="protein sequence ID" value="CAB4545592.1"/>
    <property type="molecule type" value="Genomic_DNA"/>
</dbReference>
<sequence length="470" mass="52088">MTKKGFISKFLLTSIVFTLLSMPAHAAQKVAVGASCKVKKQSVTNQDMTYTCVKKGKKLVWNKGVKAVVTKTPEVVTQTPEVAAMTYSNPTQQSSKIEICKTNENNANRRGMQNALAAGFPSVTNLAIKTGTVKWALVPLDFTDIPGESNFRSRVNAQMAMLSDWFTTVSEGKFKVEWVVAEKWTTLPGKSSDYIIPFSDGPDRSPAIADFWKKAIAESDKNFDYTDIETVNFILPLSQTVVSETLQGFPWEQAVKNYVPEEGKVSSFSIPGTFMNHPSRQYWSYWAHEFGHAMGVPHIGSSRTPNPFLGLDLMSSQDGYTRELSGWLRFVAGWLDDEKVFCQEFSKLQSVDLTLVPLSSTSAGLKMVVIPISDSKTLVIESRRETKFSCKMPTQKNGVLAYLFDPTLGHGDNFLTPVGPEGRSPEGSSDCQVTQYPDPLLYKGQKINVEGMTLEVLDSANFDKIRISKN</sequence>
<gene>
    <name evidence="1" type="ORF">UFOPK1425_00807</name>
    <name evidence="2" type="ORF">UFOPK1842_00787</name>
</gene>
<evidence type="ECO:0000313" key="2">
    <source>
        <dbReference type="EMBL" id="CAB4611291.1"/>
    </source>
</evidence>